<dbReference type="Pfam" id="PF17961">
    <property type="entry name" value="Big_8"/>
    <property type="match status" value="1"/>
</dbReference>
<keyword evidence="4" id="KW-0964">Secreted</keyword>
<dbReference type="InterPro" id="IPR041033">
    <property type="entry name" value="SpaA_PFL_dom_1"/>
</dbReference>
<dbReference type="STRING" id="1423770.FD29_GL001195"/>
<evidence type="ECO:0000256" key="3">
    <source>
        <dbReference type="ARBA" id="ARBA00022512"/>
    </source>
</evidence>
<keyword evidence="5 8" id="KW-0732">Signal</keyword>
<dbReference type="GO" id="GO:0005518">
    <property type="term" value="F:collagen binding"/>
    <property type="evidence" value="ECO:0007669"/>
    <property type="project" value="InterPro"/>
</dbReference>
<feature type="chain" id="PRO_5006409471" evidence="8">
    <location>
        <begin position="33"/>
        <end position="554"/>
    </location>
</feature>
<comment type="similarity">
    <text evidence="2">Belongs to the serine-aspartate repeat-containing protein (SDr) family.</text>
</comment>
<feature type="domain" description="SpaA-like prealbumin fold" evidence="10">
    <location>
        <begin position="335"/>
        <end position="426"/>
    </location>
</feature>
<dbReference type="PANTHER" id="PTHR36108">
    <property type="entry name" value="COLOSSIN-B-RELATED"/>
    <property type="match status" value="1"/>
</dbReference>
<evidence type="ECO:0000256" key="1">
    <source>
        <dbReference type="ARBA" id="ARBA00004168"/>
    </source>
</evidence>
<sequence>MGKKLRKFLTAFVAALGLVILICSSQFTSAKAATNYTTDDLLCGMSIAQKNYGTGSNINLTLDWNTENLANDLQNGDTWTIQLPEILKVTKPGTSIPLTDKDTGETIGTAVVNADNTITVTFTNVDGKTDYSGQLQIGNAIGVGKGYIIGDNDVQIGNQNDNMTIVNPELDFSKKGVLGEDENGDAIITWSVLLNRNSVNMANLVANETINPDQTFIPDSINVYTARWSESRPGIYYKQDPVTGYTVTPNEEDITDHFSITDFPKDDQFYVVTFQTRINDQDNVNSNSVYKNNATFNWGNGGTGNNSSSNDDKASASVRPGSNSGSGSGNNITGSVILTKKNTGDENMFIEGATYNLYKAGSTTPINDQPLVTDENGIANVYNLPVGKYSMKEVKAPNDEYLLSDKIYDFEITNDKLAIMIPVDNYKSEVLDDSFLVELQKFDSSNMTKVVPNAEYTLYDANGTEIETNVTDENGMISIEGLKPGKYYFKETKAPNGYELNNEPIEFTITDSDASVNYIKTSETTVMKAILPNLAITTMATKATLLNLATITVA</sequence>
<dbReference type="EMBL" id="AZEZ01000092">
    <property type="protein sequence ID" value="KRL43218.1"/>
    <property type="molecule type" value="Genomic_DNA"/>
</dbReference>
<dbReference type="InterPro" id="IPR013783">
    <property type="entry name" value="Ig-like_fold"/>
</dbReference>
<dbReference type="Pfam" id="PF05737">
    <property type="entry name" value="Collagen_bind"/>
    <property type="match status" value="1"/>
</dbReference>
<dbReference type="AlphaFoldDB" id="A0A0R1QMJ6"/>
<dbReference type="InterPro" id="IPR041171">
    <property type="entry name" value="SDR_Ig"/>
</dbReference>
<organism evidence="12 13">
    <name type="scientific">Companilactobacillus mindensis DSM 14500</name>
    <dbReference type="NCBI Taxonomy" id="1423770"/>
    <lineage>
        <taxon>Bacteria</taxon>
        <taxon>Bacillati</taxon>
        <taxon>Bacillota</taxon>
        <taxon>Bacilli</taxon>
        <taxon>Lactobacillales</taxon>
        <taxon>Lactobacillaceae</taxon>
        <taxon>Companilactobacillus</taxon>
    </lineage>
</organism>
<comment type="caution">
    <text evidence="12">The sequence shown here is derived from an EMBL/GenBank/DDBJ whole genome shotgun (WGS) entry which is preliminary data.</text>
</comment>
<dbReference type="InterPro" id="IPR008966">
    <property type="entry name" value="Adhesion_dom_sf"/>
</dbReference>
<dbReference type="PANTHER" id="PTHR36108:SF13">
    <property type="entry name" value="COLOSSIN-B-RELATED"/>
    <property type="match status" value="1"/>
</dbReference>
<feature type="region of interest" description="Disordered" evidence="7">
    <location>
        <begin position="296"/>
        <end position="332"/>
    </location>
</feature>
<feature type="domain" description="SDR-like Ig" evidence="11">
    <location>
        <begin position="59"/>
        <end position="138"/>
    </location>
</feature>
<protein>
    <submittedName>
        <fullName evidence="12">Adhesion exoprotein</fullName>
    </submittedName>
</protein>
<evidence type="ECO:0000256" key="7">
    <source>
        <dbReference type="SAM" id="MobiDB-lite"/>
    </source>
</evidence>
<keyword evidence="3" id="KW-0134">Cell wall</keyword>
<evidence type="ECO:0000313" key="13">
    <source>
        <dbReference type="Proteomes" id="UP000050872"/>
    </source>
</evidence>
<proteinExistence type="inferred from homology"/>
<dbReference type="PATRIC" id="fig|1423770.3.peg.1230"/>
<gene>
    <name evidence="12" type="ORF">FD29_GL001195</name>
</gene>
<comment type="subcellular location">
    <subcellularLocation>
        <location evidence="1">Secreted</location>
        <location evidence="1">Cell wall</location>
        <topology evidence="1">Peptidoglycan-anchor</topology>
    </subcellularLocation>
</comment>
<keyword evidence="13" id="KW-1185">Reference proteome</keyword>
<dbReference type="InterPro" id="IPR011252">
    <property type="entry name" value="Fibrogen-bd_dom1"/>
</dbReference>
<dbReference type="SUPFAM" id="SSF49478">
    <property type="entry name" value="Cna protein B-type domain"/>
    <property type="match status" value="1"/>
</dbReference>
<dbReference type="SUPFAM" id="SSF49401">
    <property type="entry name" value="Bacterial adhesins"/>
    <property type="match status" value="2"/>
</dbReference>
<evidence type="ECO:0000313" key="12">
    <source>
        <dbReference type="EMBL" id="KRL43218.1"/>
    </source>
</evidence>
<feature type="signal peptide" evidence="8">
    <location>
        <begin position="1"/>
        <end position="32"/>
    </location>
</feature>
<accession>A0A0R1QMJ6</accession>
<evidence type="ECO:0000256" key="5">
    <source>
        <dbReference type="ARBA" id="ARBA00022729"/>
    </source>
</evidence>
<evidence type="ECO:0000256" key="6">
    <source>
        <dbReference type="ARBA" id="ARBA00023088"/>
    </source>
</evidence>
<evidence type="ECO:0000259" key="9">
    <source>
        <dbReference type="Pfam" id="PF05737"/>
    </source>
</evidence>
<dbReference type="InterPro" id="IPR008456">
    <property type="entry name" value="Collagen-bd_dom"/>
</dbReference>
<dbReference type="Proteomes" id="UP000050872">
    <property type="component" value="Unassembled WGS sequence"/>
</dbReference>
<name>A0A0R1QMJ6_9LACO</name>
<evidence type="ECO:0000256" key="2">
    <source>
        <dbReference type="ARBA" id="ARBA00007257"/>
    </source>
</evidence>
<reference evidence="12 13" key="1">
    <citation type="journal article" date="2015" name="Genome Announc.">
        <title>Expanding the biotechnology potential of lactobacilli through comparative genomics of 213 strains and associated genera.</title>
        <authorList>
            <person name="Sun Z."/>
            <person name="Harris H.M."/>
            <person name="McCann A."/>
            <person name="Guo C."/>
            <person name="Argimon S."/>
            <person name="Zhang W."/>
            <person name="Yang X."/>
            <person name="Jeffery I.B."/>
            <person name="Cooney J.C."/>
            <person name="Kagawa T.F."/>
            <person name="Liu W."/>
            <person name="Song Y."/>
            <person name="Salvetti E."/>
            <person name="Wrobel A."/>
            <person name="Rasinkangas P."/>
            <person name="Parkhill J."/>
            <person name="Rea M.C."/>
            <person name="O'Sullivan O."/>
            <person name="Ritari J."/>
            <person name="Douillard F.P."/>
            <person name="Paul Ross R."/>
            <person name="Yang R."/>
            <person name="Briner A.E."/>
            <person name="Felis G.E."/>
            <person name="de Vos W.M."/>
            <person name="Barrangou R."/>
            <person name="Klaenhammer T.R."/>
            <person name="Caufield P.W."/>
            <person name="Cui Y."/>
            <person name="Zhang H."/>
            <person name="O'Toole P.W."/>
        </authorList>
    </citation>
    <scope>NUCLEOTIDE SEQUENCE [LARGE SCALE GENOMIC DNA]</scope>
    <source>
        <strain evidence="12 13">DSM 14500</strain>
    </source>
</reference>
<keyword evidence="6" id="KW-0572">Peptidoglycan-anchor</keyword>
<dbReference type="Pfam" id="PF17802">
    <property type="entry name" value="SpaA"/>
    <property type="match status" value="2"/>
</dbReference>
<feature type="domain" description="SpaA-like prealbumin fold" evidence="10">
    <location>
        <begin position="437"/>
        <end position="516"/>
    </location>
</feature>
<dbReference type="OrthoDB" id="2216808at2"/>
<dbReference type="Gene3D" id="2.60.40.1280">
    <property type="match status" value="1"/>
</dbReference>
<evidence type="ECO:0000256" key="4">
    <source>
        <dbReference type="ARBA" id="ARBA00022525"/>
    </source>
</evidence>
<dbReference type="GO" id="GO:0007155">
    <property type="term" value="P:cell adhesion"/>
    <property type="evidence" value="ECO:0007669"/>
    <property type="project" value="InterPro"/>
</dbReference>
<feature type="domain" description="Collagen binding" evidence="9">
    <location>
        <begin position="172"/>
        <end position="300"/>
    </location>
</feature>
<evidence type="ECO:0000259" key="11">
    <source>
        <dbReference type="Pfam" id="PF17961"/>
    </source>
</evidence>
<dbReference type="RefSeq" id="WP_057888573.1">
    <property type="nucleotide sequence ID" value="NZ_AZEZ01000092.1"/>
</dbReference>
<feature type="compositionally biased region" description="Low complexity" evidence="7">
    <location>
        <begin position="305"/>
        <end position="331"/>
    </location>
</feature>
<evidence type="ECO:0000259" key="10">
    <source>
        <dbReference type="Pfam" id="PF17802"/>
    </source>
</evidence>
<dbReference type="Gene3D" id="2.60.40.10">
    <property type="entry name" value="Immunoglobulins"/>
    <property type="match status" value="2"/>
</dbReference>
<evidence type="ECO:0000256" key="8">
    <source>
        <dbReference type="SAM" id="SignalP"/>
    </source>
</evidence>